<dbReference type="RefSeq" id="WP_054656745.1">
    <property type="nucleotide sequence ID" value="NZ_BAZI01000001.1"/>
</dbReference>
<keyword evidence="1" id="KW-0732">Signal</keyword>
<protein>
    <recommendedName>
        <fullName evidence="4">DNA-binding protein</fullName>
    </recommendedName>
</protein>
<gene>
    <name evidence="2" type="ORF">ARC78_01515</name>
</gene>
<dbReference type="Proteomes" id="UP000050836">
    <property type="component" value="Unassembled WGS sequence"/>
</dbReference>
<sequence>MYKHLTPLLTAAVLATASFNAAADTAEMIPPENAARFAGKDGMVCGKVEKARYAEGSEGQPTFLHMGGAFPRHTFSARIAGANRGKFGFPLESLEGKTVCVIGKIQRDASRAEIEVTAPSGLKLANIK</sequence>
<feature type="chain" id="PRO_5006390179" description="DNA-binding protein" evidence="1">
    <location>
        <begin position="24"/>
        <end position="128"/>
    </location>
</feature>
<name>A0A0R0A2M7_9GAMM</name>
<organism evidence="2 3">
    <name type="scientific">Stenotrophomonas pictorum JCM 9942</name>
    <dbReference type="NCBI Taxonomy" id="1236960"/>
    <lineage>
        <taxon>Bacteria</taxon>
        <taxon>Pseudomonadati</taxon>
        <taxon>Pseudomonadota</taxon>
        <taxon>Gammaproteobacteria</taxon>
        <taxon>Lysobacterales</taxon>
        <taxon>Lysobacteraceae</taxon>
        <taxon>Stenotrophomonas</taxon>
    </lineage>
</organism>
<proteinExistence type="predicted"/>
<accession>A0A0R0A2M7</accession>
<evidence type="ECO:0008006" key="4">
    <source>
        <dbReference type="Google" id="ProtNLM"/>
    </source>
</evidence>
<evidence type="ECO:0000313" key="3">
    <source>
        <dbReference type="Proteomes" id="UP000050836"/>
    </source>
</evidence>
<reference evidence="2 3" key="1">
    <citation type="submission" date="2015-10" db="EMBL/GenBank/DDBJ databases">
        <title>Genome sequencing and analysis of members of genus Stenotrophomonas.</title>
        <authorList>
            <person name="Patil P.P."/>
            <person name="Midha S."/>
            <person name="Patil P.B."/>
        </authorList>
    </citation>
    <scope>NUCLEOTIDE SEQUENCE [LARGE SCALE GENOMIC DNA]</scope>
    <source>
        <strain evidence="2 3">JCM 9942</strain>
    </source>
</reference>
<dbReference type="EMBL" id="LLXS01000045">
    <property type="protein sequence ID" value="KRG39423.1"/>
    <property type="molecule type" value="Genomic_DNA"/>
</dbReference>
<evidence type="ECO:0000256" key="1">
    <source>
        <dbReference type="SAM" id="SignalP"/>
    </source>
</evidence>
<comment type="caution">
    <text evidence="2">The sequence shown here is derived from an EMBL/GenBank/DDBJ whole genome shotgun (WGS) entry which is preliminary data.</text>
</comment>
<keyword evidence="3" id="KW-1185">Reference proteome</keyword>
<evidence type="ECO:0000313" key="2">
    <source>
        <dbReference type="EMBL" id="KRG39423.1"/>
    </source>
</evidence>
<dbReference type="AlphaFoldDB" id="A0A0R0A2M7"/>
<feature type="signal peptide" evidence="1">
    <location>
        <begin position="1"/>
        <end position="23"/>
    </location>
</feature>